<evidence type="ECO:0000313" key="2">
    <source>
        <dbReference type="EMBL" id="GBG26777.1"/>
    </source>
</evidence>
<organism evidence="2 3">
    <name type="scientific">Hondaea fermentalgiana</name>
    <dbReference type="NCBI Taxonomy" id="2315210"/>
    <lineage>
        <taxon>Eukaryota</taxon>
        <taxon>Sar</taxon>
        <taxon>Stramenopiles</taxon>
        <taxon>Bigyra</taxon>
        <taxon>Labyrinthulomycetes</taxon>
        <taxon>Thraustochytrida</taxon>
        <taxon>Thraustochytriidae</taxon>
        <taxon>Hondaea</taxon>
    </lineage>
</organism>
<evidence type="ECO:0000256" key="1">
    <source>
        <dbReference type="SAM" id="MobiDB-lite"/>
    </source>
</evidence>
<gene>
    <name evidence="2" type="ORF">FCC1311_029992</name>
</gene>
<feature type="compositionally biased region" description="Basic and acidic residues" evidence="1">
    <location>
        <begin position="153"/>
        <end position="179"/>
    </location>
</feature>
<sequence>MPGRHHSAQELEFFKEAYKKDERHAYGGHTLDLIDHTLAKRYGNTNAEEFRREFKRGIDEVENALTAQKLAMSDAFVQMEYDRVNARKMDPGARGTDATAASTTPTHTRAPGGNAANSLAGIAAKRRAQEASQRHDALQRGLAVLNDELSRLDPDGSRAQARFDAKHGSSGDQTANRENRSRRRRRRGDMDNEAATRMKMRSDLEKRAQQITHAEAHRIHIGNQYTTMQGRDFARPDLVDIMLEPNFNANNFKNARNTRFAAARIVAIDLFGEKRF</sequence>
<keyword evidence="3" id="KW-1185">Reference proteome</keyword>
<comment type="caution">
    <text evidence="2">The sequence shown here is derived from an EMBL/GenBank/DDBJ whole genome shotgun (WGS) entry which is preliminary data.</text>
</comment>
<reference evidence="2 3" key="1">
    <citation type="submission" date="2017-12" db="EMBL/GenBank/DDBJ databases">
        <title>Sequencing, de novo assembly and annotation of complete genome of a new Thraustochytrid species, strain FCC1311.</title>
        <authorList>
            <person name="Sedici K."/>
            <person name="Godart F."/>
            <person name="Aiese Cigliano R."/>
            <person name="Sanseverino W."/>
            <person name="Barakat M."/>
            <person name="Ortet P."/>
            <person name="Marechal E."/>
            <person name="Cagnac O."/>
            <person name="Amato A."/>
        </authorList>
    </citation>
    <scope>NUCLEOTIDE SEQUENCE [LARGE SCALE GENOMIC DNA]</scope>
</reference>
<feature type="region of interest" description="Disordered" evidence="1">
    <location>
        <begin position="153"/>
        <end position="195"/>
    </location>
</feature>
<dbReference type="Proteomes" id="UP000241890">
    <property type="component" value="Unassembled WGS sequence"/>
</dbReference>
<feature type="region of interest" description="Disordered" evidence="1">
    <location>
        <begin position="88"/>
        <end position="116"/>
    </location>
</feature>
<evidence type="ECO:0000313" key="3">
    <source>
        <dbReference type="Proteomes" id="UP000241890"/>
    </source>
</evidence>
<proteinExistence type="predicted"/>
<name>A0A2R5G6U1_9STRA</name>
<dbReference type="AlphaFoldDB" id="A0A2R5G6U1"/>
<protein>
    <submittedName>
        <fullName evidence="2">Uncharacterized protein</fullName>
    </submittedName>
</protein>
<accession>A0A2R5G6U1</accession>
<dbReference type="InParanoid" id="A0A2R5G6U1"/>
<dbReference type="EMBL" id="BEYU01000023">
    <property type="protein sequence ID" value="GBG26777.1"/>
    <property type="molecule type" value="Genomic_DNA"/>
</dbReference>